<gene>
    <name evidence="1" type="ORF">QH73_0001310</name>
</gene>
<name>A0A9X5I2X4_9CYAN</name>
<reference evidence="1 2" key="1">
    <citation type="journal article" date="2015" name="Genome Announc.">
        <title>Draft Genome Sequence of the Terrestrial Cyanobacterium Scytonema millei VB511283, Isolated from Eastern India.</title>
        <authorList>
            <person name="Sen D."/>
            <person name="Chandrababunaidu M.M."/>
            <person name="Singh D."/>
            <person name="Sanghi N."/>
            <person name="Ghorai A."/>
            <person name="Mishra G.P."/>
            <person name="Madduluri M."/>
            <person name="Adhikary S.P."/>
            <person name="Tripathy S."/>
        </authorList>
    </citation>
    <scope>NUCLEOTIDE SEQUENCE [LARGE SCALE GENOMIC DNA]</scope>
    <source>
        <strain evidence="1 2">VB511283</strain>
    </source>
</reference>
<proteinExistence type="predicted"/>
<protein>
    <submittedName>
        <fullName evidence="1">Uncharacterized protein</fullName>
    </submittedName>
</protein>
<comment type="caution">
    <text evidence="1">The sequence shown here is derived from an EMBL/GenBank/DDBJ whole genome shotgun (WGS) entry which is preliminary data.</text>
</comment>
<sequence length="77" mass="8923">MNEEIPYGVVTYASMDTVKKDAYVEIQWHDGNKISFEFNCLPNRDRSINNGSSTRFTLAERKYLADFEEGFCRGMSK</sequence>
<dbReference type="AlphaFoldDB" id="A0A9X5I2X4"/>
<organism evidence="1 2">
    <name type="scientific">Scytonema millei VB511283</name>
    <dbReference type="NCBI Taxonomy" id="1245923"/>
    <lineage>
        <taxon>Bacteria</taxon>
        <taxon>Bacillati</taxon>
        <taxon>Cyanobacteriota</taxon>
        <taxon>Cyanophyceae</taxon>
        <taxon>Nostocales</taxon>
        <taxon>Scytonemataceae</taxon>
        <taxon>Scytonema</taxon>
    </lineage>
</organism>
<evidence type="ECO:0000313" key="1">
    <source>
        <dbReference type="EMBL" id="NHC33316.1"/>
    </source>
</evidence>
<accession>A0A9X5I2X4</accession>
<keyword evidence="2" id="KW-1185">Reference proteome</keyword>
<evidence type="ECO:0000313" key="2">
    <source>
        <dbReference type="Proteomes" id="UP000031532"/>
    </source>
</evidence>
<dbReference type="EMBL" id="JTJC03000001">
    <property type="protein sequence ID" value="NHC33316.1"/>
    <property type="molecule type" value="Genomic_DNA"/>
</dbReference>
<dbReference type="Proteomes" id="UP000031532">
    <property type="component" value="Unassembled WGS sequence"/>
</dbReference>